<proteinExistence type="predicted"/>
<accession>A0ABQ0KY75</accession>
<name>A0ABQ0KY75_MYCCL</name>
<protein>
    <submittedName>
        <fullName evidence="2">Uncharacterized protein</fullName>
    </submittedName>
</protein>
<evidence type="ECO:0000313" key="2">
    <source>
        <dbReference type="EMBL" id="GAT43861.1"/>
    </source>
</evidence>
<dbReference type="EMBL" id="DF839355">
    <property type="protein sequence ID" value="GAT43861.1"/>
    <property type="molecule type" value="Genomic_DNA"/>
</dbReference>
<feature type="region of interest" description="Disordered" evidence="1">
    <location>
        <begin position="1"/>
        <end position="43"/>
    </location>
</feature>
<gene>
    <name evidence="2" type="ORF">MCHLO_01526</name>
</gene>
<evidence type="ECO:0000256" key="1">
    <source>
        <dbReference type="SAM" id="MobiDB-lite"/>
    </source>
</evidence>
<organism evidence="2 3">
    <name type="scientific">Mycena chlorophos</name>
    <name type="common">Agaric fungus</name>
    <name type="synonym">Agaricus chlorophos</name>
    <dbReference type="NCBI Taxonomy" id="658473"/>
    <lineage>
        <taxon>Eukaryota</taxon>
        <taxon>Fungi</taxon>
        <taxon>Dikarya</taxon>
        <taxon>Basidiomycota</taxon>
        <taxon>Agaricomycotina</taxon>
        <taxon>Agaricomycetes</taxon>
        <taxon>Agaricomycetidae</taxon>
        <taxon>Agaricales</taxon>
        <taxon>Marasmiineae</taxon>
        <taxon>Mycenaceae</taxon>
        <taxon>Mycena</taxon>
    </lineage>
</organism>
<reference evidence="2" key="1">
    <citation type="submission" date="2014-09" db="EMBL/GenBank/DDBJ databases">
        <title>Genome sequence of the luminous mushroom Mycena chlorophos for searching fungal bioluminescence genes.</title>
        <authorList>
            <person name="Tanaka Y."/>
            <person name="Kasuga D."/>
            <person name="Oba Y."/>
            <person name="Hase S."/>
            <person name="Sato K."/>
            <person name="Oba Y."/>
            <person name="Sakakibara Y."/>
        </authorList>
    </citation>
    <scope>NUCLEOTIDE SEQUENCE</scope>
</reference>
<dbReference type="Proteomes" id="UP000815677">
    <property type="component" value="Unassembled WGS sequence"/>
</dbReference>
<keyword evidence="3" id="KW-1185">Reference proteome</keyword>
<evidence type="ECO:0000313" key="3">
    <source>
        <dbReference type="Proteomes" id="UP000815677"/>
    </source>
</evidence>
<feature type="compositionally biased region" description="Basic residues" evidence="1">
    <location>
        <begin position="25"/>
        <end position="36"/>
    </location>
</feature>
<sequence>MPRASAGVSTSTPKPYEQLDEKVKAARRRASAKYRAKHAEAELEKQRARMAALRAERKSDPSLNAEERTRVKLANAAYRQSHAAQISEYDRARRDRAYERKHGYEAYGRRVAKVTLAGEVVDHVCKDNTEWIALRALKEDPYKRDFACLVEHLEDLRERSGIQHSVEGHRWVTLAGSNSPATIKVYLTSLTRREAQPWPEPASWLAPWENDPTSIIQCGATLCCVVNLLRATSKVEEQGAMSWKVDWLLKAEFACRLYNTAPAAPKRESVSMQLWLQCKQLPGRYIPFRDDLPVRHVVDDE</sequence>